<dbReference type="Proteomes" id="UP000306416">
    <property type="component" value="Unassembled WGS sequence"/>
</dbReference>
<comment type="caution">
    <text evidence="2">The sequence shown here is derived from an EMBL/GenBank/DDBJ whole genome shotgun (WGS) entry which is preliminary data.</text>
</comment>
<sequence length="180" mass="19644">MSRQEMISMLQGLDSTIRQRIGVALAVLLAIVVALSAINSRITALEHKRAAREADIGEMMRLKLRYQEANAGAQRMANRLMATRPDDSPAKIIEETGIKGRGSQIKPVKGDDIPGYVEDAAEVRMEGLSANEAVNLVYRLEKGTRPVTVKKALIKQRFDDPSKLDVALTIALIKPAPAGK</sequence>
<gene>
    <name evidence="2" type="ORF">E4633_00960</name>
</gene>
<protein>
    <submittedName>
        <fullName evidence="2">General secretion pathway protein GspM</fullName>
    </submittedName>
</protein>
<keyword evidence="1" id="KW-0472">Membrane</keyword>
<reference evidence="2 3" key="1">
    <citation type="submission" date="2019-04" db="EMBL/GenBank/DDBJ databases">
        <title>Geobacter oryzae sp. nov., ferric-reducing bacteria isolated from paddy soil.</title>
        <authorList>
            <person name="Xu Z."/>
            <person name="Masuda Y."/>
            <person name="Itoh H."/>
            <person name="Senoo K."/>
        </authorList>
    </citation>
    <scope>NUCLEOTIDE SEQUENCE [LARGE SCALE GENOMIC DNA]</scope>
    <source>
        <strain evidence="2 3">Red111</strain>
    </source>
</reference>
<dbReference type="EMBL" id="SRSC01000001">
    <property type="protein sequence ID" value="TGU74073.1"/>
    <property type="molecule type" value="Genomic_DNA"/>
</dbReference>
<accession>A0A4S1CKJ9</accession>
<dbReference type="RefSeq" id="WP_135868412.1">
    <property type="nucleotide sequence ID" value="NZ_SRSC01000001.1"/>
</dbReference>
<evidence type="ECO:0000313" key="3">
    <source>
        <dbReference type="Proteomes" id="UP000306416"/>
    </source>
</evidence>
<evidence type="ECO:0000256" key="1">
    <source>
        <dbReference type="SAM" id="Phobius"/>
    </source>
</evidence>
<dbReference type="AlphaFoldDB" id="A0A4S1CKJ9"/>
<proteinExistence type="predicted"/>
<keyword evidence="3" id="KW-1185">Reference proteome</keyword>
<organism evidence="2 3">
    <name type="scientific">Geomonas terrae</name>
    <dbReference type="NCBI Taxonomy" id="2562681"/>
    <lineage>
        <taxon>Bacteria</taxon>
        <taxon>Pseudomonadati</taxon>
        <taxon>Thermodesulfobacteriota</taxon>
        <taxon>Desulfuromonadia</taxon>
        <taxon>Geobacterales</taxon>
        <taxon>Geobacteraceae</taxon>
        <taxon>Geomonas</taxon>
    </lineage>
</organism>
<keyword evidence="1" id="KW-0812">Transmembrane</keyword>
<evidence type="ECO:0000313" key="2">
    <source>
        <dbReference type="EMBL" id="TGU74073.1"/>
    </source>
</evidence>
<keyword evidence="1" id="KW-1133">Transmembrane helix</keyword>
<feature type="transmembrane region" description="Helical" evidence="1">
    <location>
        <begin position="21"/>
        <end position="38"/>
    </location>
</feature>
<name>A0A4S1CKJ9_9BACT</name>